<dbReference type="Pfam" id="PF02298">
    <property type="entry name" value="Cu_bind_like"/>
    <property type="match status" value="3"/>
</dbReference>
<comment type="caution">
    <text evidence="9">The sequence shown here is derived from an EMBL/GenBank/DDBJ whole genome shotgun (WGS) entry which is preliminary data.</text>
</comment>
<dbReference type="Gene3D" id="2.60.40.420">
    <property type="entry name" value="Cupredoxins - blue copper proteins"/>
    <property type="match status" value="3"/>
</dbReference>
<dbReference type="PANTHER" id="PTHR33021">
    <property type="entry name" value="BLUE COPPER PROTEIN"/>
    <property type="match status" value="1"/>
</dbReference>
<dbReference type="PANTHER" id="PTHR33021:SF368">
    <property type="entry name" value="PHYTOCYANIN DOMAIN-CONTAINING PROTEIN"/>
    <property type="match status" value="1"/>
</dbReference>
<evidence type="ECO:0000256" key="6">
    <source>
        <dbReference type="SAM" id="MobiDB-lite"/>
    </source>
</evidence>
<evidence type="ECO:0000313" key="10">
    <source>
        <dbReference type="Proteomes" id="UP001154282"/>
    </source>
</evidence>
<keyword evidence="2" id="KW-0479">Metal-binding</keyword>
<dbReference type="InterPro" id="IPR039391">
    <property type="entry name" value="Phytocyanin-like"/>
</dbReference>
<dbReference type="GO" id="GO:0005886">
    <property type="term" value="C:plasma membrane"/>
    <property type="evidence" value="ECO:0007669"/>
    <property type="project" value="TreeGrafter"/>
</dbReference>
<name>A0AAV0S7T3_9ROSI</name>
<evidence type="ECO:0000256" key="7">
    <source>
        <dbReference type="SAM" id="SignalP"/>
    </source>
</evidence>
<evidence type="ECO:0000256" key="3">
    <source>
        <dbReference type="ARBA" id="ARBA00022982"/>
    </source>
</evidence>
<dbReference type="Proteomes" id="UP001154282">
    <property type="component" value="Unassembled WGS sequence"/>
</dbReference>
<feature type="compositionally biased region" description="Low complexity" evidence="6">
    <location>
        <begin position="283"/>
        <end position="333"/>
    </location>
</feature>
<dbReference type="AlphaFoldDB" id="A0AAV0S7T3"/>
<feature type="domain" description="Phytocyanin" evidence="8">
    <location>
        <begin position="27"/>
        <end position="130"/>
    </location>
</feature>
<organism evidence="9 10">
    <name type="scientific">Linum tenue</name>
    <dbReference type="NCBI Taxonomy" id="586396"/>
    <lineage>
        <taxon>Eukaryota</taxon>
        <taxon>Viridiplantae</taxon>
        <taxon>Streptophyta</taxon>
        <taxon>Embryophyta</taxon>
        <taxon>Tracheophyta</taxon>
        <taxon>Spermatophyta</taxon>
        <taxon>Magnoliopsida</taxon>
        <taxon>eudicotyledons</taxon>
        <taxon>Gunneridae</taxon>
        <taxon>Pentapetalae</taxon>
        <taxon>rosids</taxon>
        <taxon>fabids</taxon>
        <taxon>Malpighiales</taxon>
        <taxon>Linaceae</taxon>
        <taxon>Linum</taxon>
    </lineage>
</organism>
<dbReference type="SUPFAM" id="SSF49503">
    <property type="entry name" value="Cupredoxins"/>
    <property type="match status" value="3"/>
</dbReference>
<keyword evidence="4" id="KW-0186">Copper</keyword>
<evidence type="ECO:0000256" key="2">
    <source>
        <dbReference type="ARBA" id="ARBA00022723"/>
    </source>
</evidence>
<feature type="domain" description="Phytocyanin" evidence="8">
    <location>
        <begin position="339"/>
        <end position="441"/>
    </location>
</feature>
<feature type="compositionally biased region" description="Low complexity" evidence="6">
    <location>
        <begin position="445"/>
        <end position="465"/>
    </location>
</feature>
<gene>
    <name evidence="9" type="ORF">LITE_LOCUS51957</name>
</gene>
<proteinExistence type="predicted"/>
<sequence length="487" mass="49161">MAVSRSKTLAFAAIAIAALLHSSVAQTTHTVGGNTGWTIPQGGDSVYSNWASGNSFSVGDILVFNFAAGAHDVTQVNKADYDSCSASNPMMTSTNTPARITLNTSGEHYFICGVPGHCSAGQKVTVNVLASTTGSSSPSPAPMVMQNTTMAVATTKTLAFTAIVLAALLHSSAAQSTYTVGGTTGWTIPQGGDSVYTNWASGNSFAVGDILVFNFAVGIHDVTQVSKANYDACSASDPMLIATTSPARVTLNSSGEHYFICGFPGHCSAGQKVTVNVLASTSAPSPAPMASSSPAPRRALTPASAPSPASTASAPTPSTSPVSGDSPSSAPGPSARPPMTYTVADSFGWNIPRNASLFQSWAAGKDFMVGDVLVFNYSAGAHNVAEVTSDAYAACTTTNPISLDSRPPSRITLTTPGEHFYLCAIPGHCTAGQQLSINVTGEAGGASPSGSPSPGSGDMAPPSPNSAASLAGVSAAALLSVFVALLF</sequence>
<dbReference type="InterPro" id="IPR008972">
    <property type="entry name" value="Cupredoxin"/>
</dbReference>
<accession>A0AAV0S7T3</accession>
<evidence type="ECO:0000313" key="9">
    <source>
        <dbReference type="EMBL" id="CAI0629283.1"/>
    </source>
</evidence>
<feature type="region of interest" description="Disordered" evidence="6">
    <location>
        <begin position="283"/>
        <end position="337"/>
    </location>
</feature>
<keyword evidence="7" id="KW-0732">Signal</keyword>
<keyword evidence="5" id="KW-0325">Glycoprotein</keyword>
<keyword evidence="1" id="KW-0813">Transport</keyword>
<feature type="domain" description="Phytocyanin" evidence="8">
    <location>
        <begin position="176"/>
        <end position="279"/>
    </location>
</feature>
<dbReference type="FunFam" id="2.60.40.420:FF:000003">
    <property type="entry name" value="Blue copper"/>
    <property type="match status" value="3"/>
</dbReference>
<keyword evidence="3" id="KW-0249">Electron transport</keyword>
<protein>
    <recommendedName>
        <fullName evidence="8">Phytocyanin domain-containing protein</fullName>
    </recommendedName>
</protein>
<feature type="signal peptide" evidence="7">
    <location>
        <begin position="1"/>
        <end position="25"/>
    </location>
</feature>
<feature type="region of interest" description="Disordered" evidence="6">
    <location>
        <begin position="440"/>
        <end position="465"/>
    </location>
</feature>
<reference evidence="9" key="1">
    <citation type="submission" date="2022-08" db="EMBL/GenBank/DDBJ databases">
        <authorList>
            <person name="Gutierrez-Valencia J."/>
        </authorList>
    </citation>
    <scope>NUCLEOTIDE SEQUENCE</scope>
</reference>
<evidence type="ECO:0000256" key="1">
    <source>
        <dbReference type="ARBA" id="ARBA00022448"/>
    </source>
</evidence>
<dbReference type="InterPro" id="IPR028871">
    <property type="entry name" value="BlueCu_1_BS"/>
</dbReference>
<keyword evidence="10" id="KW-1185">Reference proteome</keyword>
<dbReference type="GO" id="GO:0009055">
    <property type="term" value="F:electron transfer activity"/>
    <property type="evidence" value="ECO:0007669"/>
    <property type="project" value="InterPro"/>
</dbReference>
<feature type="chain" id="PRO_5043874826" description="Phytocyanin domain-containing protein" evidence="7">
    <location>
        <begin position="26"/>
        <end position="487"/>
    </location>
</feature>
<evidence type="ECO:0000259" key="8">
    <source>
        <dbReference type="PROSITE" id="PS51485"/>
    </source>
</evidence>
<dbReference type="PROSITE" id="PS51485">
    <property type="entry name" value="PHYTOCYANIN"/>
    <property type="match status" value="3"/>
</dbReference>
<dbReference type="InterPro" id="IPR003245">
    <property type="entry name" value="Phytocyanin_dom"/>
</dbReference>
<evidence type="ECO:0000256" key="4">
    <source>
        <dbReference type="ARBA" id="ARBA00023008"/>
    </source>
</evidence>
<dbReference type="GO" id="GO:0046872">
    <property type="term" value="F:metal ion binding"/>
    <property type="evidence" value="ECO:0007669"/>
    <property type="project" value="UniProtKB-KW"/>
</dbReference>
<dbReference type="EMBL" id="CAMGYJ010000011">
    <property type="protein sequence ID" value="CAI0629283.1"/>
    <property type="molecule type" value="Genomic_DNA"/>
</dbReference>
<dbReference type="CDD" id="cd13920">
    <property type="entry name" value="Stellacyanin"/>
    <property type="match status" value="2"/>
</dbReference>
<dbReference type="PROSITE" id="PS00196">
    <property type="entry name" value="COPPER_BLUE"/>
    <property type="match status" value="2"/>
</dbReference>
<evidence type="ECO:0000256" key="5">
    <source>
        <dbReference type="ARBA" id="ARBA00023180"/>
    </source>
</evidence>